<sequence>MQRERQLLERSMTISSSHHLIDENIKALDEIEGISEVYTRAIDKFENEVSRVLFLKMPDIIMYLNVVNSNKVDVLLDDFDDELGESLFVDVLMRIGKNVKGIRQPFMLWPSPPHIEDVITM</sequence>
<reference evidence="2" key="1">
    <citation type="submission" date="2016-06" db="EMBL/GenBank/DDBJ databases">
        <title>Parallel loss of symbiosis genes in relatives of nitrogen-fixing non-legume Parasponia.</title>
        <authorList>
            <person name="Van Velzen R."/>
            <person name="Holmer R."/>
            <person name="Bu F."/>
            <person name="Rutten L."/>
            <person name="Van Zeijl A."/>
            <person name="Liu W."/>
            <person name="Santuari L."/>
            <person name="Cao Q."/>
            <person name="Sharma T."/>
            <person name="Shen D."/>
            <person name="Roswanjaya Y."/>
            <person name="Wardhani T."/>
            <person name="Kalhor M.S."/>
            <person name="Jansen J."/>
            <person name="Van den Hoogen J."/>
            <person name="Gungor B."/>
            <person name="Hartog M."/>
            <person name="Hontelez J."/>
            <person name="Verver J."/>
            <person name="Yang W.-C."/>
            <person name="Schijlen E."/>
            <person name="Repin R."/>
            <person name="Schilthuizen M."/>
            <person name="Schranz E."/>
            <person name="Heidstra R."/>
            <person name="Miyata K."/>
            <person name="Fedorova E."/>
            <person name="Kohlen W."/>
            <person name="Bisseling T."/>
            <person name="Smit S."/>
            <person name="Geurts R."/>
        </authorList>
    </citation>
    <scope>NUCLEOTIDE SEQUENCE [LARGE SCALE GENOMIC DNA]</scope>
    <source>
        <strain evidence="2">cv. WU1-14</strain>
    </source>
</reference>
<accession>A0A2P5BR88</accession>
<gene>
    <name evidence="1" type="ORF">PanWU01x14_217490</name>
</gene>
<dbReference type="AlphaFoldDB" id="A0A2P5BR88"/>
<dbReference type="Proteomes" id="UP000237105">
    <property type="component" value="Unassembled WGS sequence"/>
</dbReference>
<name>A0A2P5BR88_PARAD</name>
<organism evidence="1 2">
    <name type="scientific">Parasponia andersonii</name>
    <name type="common">Sponia andersonii</name>
    <dbReference type="NCBI Taxonomy" id="3476"/>
    <lineage>
        <taxon>Eukaryota</taxon>
        <taxon>Viridiplantae</taxon>
        <taxon>Streptophyta</taxon>
        <taxon>Embryophyta</taxon>
        <taxon>Tracheophyta</taxon>
        <taxon>Spermatophyta</taxon>
        <taxon>Magnoliopsida</taxon>
        <taxon>eudicotyledons</taxon>
        <taxon>Gunneridae</taxon>
        <taxon>Pentapetalae</taxon>
        <taxon>rosids</taxon>
        <taxon>fabids</taxon>
        <taxon>Rosales</taxon>
        <taxon>Cannabaceae</taxon>
        <taxon>Parasponia</taxon>
    </lineage>
</organism>
<comment type="caution">
    <text evidence="1">The sequence shown here is derived from an EMBL/GenBank/DDBJ whole genome shotgun (WGS) entry which is preliminary data.</text>
</comment>
<dbReference type="OrthoDB" id="10496243at2759"/>
<evidence type="ECO:0000313" key="1">
    <source>
        <dbReference type="EMBL" id="PON51280.1"/>
    </source>
</evidence>
<protein>
    <submittedName>
        <fullName evidence="1">Uncharacterized protein</fullName>
    </submittedName>
</protein>
<evidence type="ECO:0000313" key="2">
    <source>
        <dbReference type="Proteomes" id="UP000237105"/>
    </source>
</evidence>
<dbReference type="EMBL" id="JXTB01000235">
    <property type="protein sequence ID" value="PON51280.1"/>
    <property type="molecule type" value="Genomic_DNA"/>
</dbReference>
<keyword evidence="2" id="KW-1185">Reference proteome</keyword>
<proteinExistence type="predicted"/>